<evidence type="ECO:0000313" key="4">
    <source>
        <dbReference type="Proteomes" id="UP000027920"/>
    </source>
</evidence>
<dbReference type="Pfam" id="PF25484">
    <property type="entry name" value="DUF7907"/>
    <property type="match status" value="1"/>
</dbReference>
<dbReference type="RefSeq" id="XP_013266463.1">
    <property type="nucleotide sequence ID" value="XM_013411009.1"/>
</dbReference>
<evidence type="ECO:0000256" key="1">
    <source>
        <dbReference type="SAM" id="SignalP"/>
    </source>
</evidence>
<keyword evidence="1" id="KW-0732">Signal</keyword>
<comment type="caution">
    <text evidence="3">The sequence shown here is derived from an EMBL/GenBank/DDBJ whole genome shotgun (WGS) entry which is preliminary data.</text>
</comment>
<evidence type="ECO:0000313" key="3">
    <source>
        <dbReference type="EMBL" id="KEF63873.1"/>
    </source>
</evidence>
<dbReference type="OrthoDB" id="3518533at2759"/>
<feature type="signal peptide" evidence="1">
    <location>
        <begin position="1"/>
        <end position="21"/>
    </location>
</feature>
<dbReference type="Proteomes" id="UP000027920">
    <property type="component" value="Unassembled WGS sequence"/>
</dbReference>
<name>A0A072PWY5_9EURO</name>
<dbReference type="GeneID" id="25276797"/>
<organism evidence="3 4">
    <name type="scientific">Exophiala aquamarina CBS 119918</name>
    <dbReference type="NCBI Taxonomy" id="1182545"/>
    <lineage>
        <taxon>Eukaryota</taxon>
        <taxon>Fungi</taxon>
        <taxon>Dikarya</taxon>
        <taxon>Ascomycota</taxon>
        <taxon>Pezizomycotina</taxon>
        <taxon>Eurotiomycetes</taxon>
        <taxon>Chaetothyriomycetidae</taxon>
        <taxon>Chaetothyriales</taxon>
        <taxon>Herpotrichiellaceae</taxon>
        <taxon>Exophiala</taxon>
    </lineage>
</organism>
<dbReference type="STRING" id="1182545.A0A072PWY5"/>
<sequence length="183" mass="19995">MQFSILLSTALLLCANSAVNGFPLLETRQTITPPARYYLNTKVVNGNHKDTGSNKTNLWVYSHHTGAGLGDAGLSSNKSVAWEGYLNGTQQLFTYENNQIGPWPLAITTGPYQQWNPATISVADTPLDGFFFNSSGLQYNYSTAGWLACDWWHGVPQLFNLNGYAYGPIPSSCSKVQLLPVAV</sequence>
<protein>
    <recommendedName>
        <fullName evidence="2">DUF7907 domain-containing protein</fullName>
    </recommendedName>
</protein>
<dbReference type="HOGENOM" id="CLU_133908_0_0_1"/>
<gene>
    <name evidence="3" type="ORF">A1O9_01851</name>
</gene>
<reference evidence="3 4" key="1">
    <citation type="submission" date="2013-03" db="EMBL/GenBank/DDBJ databases">
        <title>The Genome Sequence of Exophiala aquamarina CBS 119918.</title>
        <authorList>
            <consortium name="The Broad Institute Genomics Platform"/>
            <person name="Cuomo C."/>
            <person name="de Hoog S."/>
            <person name="Gorbushina A."/>
            <person name="Walker B."/>
            <person name="Young S.K."/>
            <person name="Zeng Q."/>
            <person name="Gargeya S."/>
            <person name="Fitzgerald M."/>
            <person name="Haas B."/>
            <person name="Abouelleil A."/>
            <person name="Allen A.W."/>
            <person name="Alvarado L."/>
            <person name="Arachchi H.M."/>
            <person name="Berlin A.M."/>
            <person name="Chapman S.B."/>
            <person name="Gainer-Dewar J."/>
            <person name="Goldberg J."/>
            <person name="Griggs A."/>
            <person name="Gujja S."/>
            <person name="Hansen M."/>
            <person name="Howarth C."/>
            <person name="Imamovic A."/>
            <person name="Ireland A."/>
            <person name="Larimer J."/>
            <person name="McCowan C."/>
            <person name="Murphy C."/>
            <person name="Pearson M."/>
            <person name="Poon T.W."/>
            <person name="Priest M."/>
            <person name="Roberts A."/>
            <person name="Saif S."/>
            <person name="Shea T."/>
            <person name="Sisk P."/>
            <person name="Sykes S."/>
            <person name="Wortman J."/>
            <person name="Nusbaum C."/>
            <person name="Birren B."/>
        </authorList>
    </citation>
    <scope>NUCLEOTIDE SEQUENCE [LARGE SCALE GENOMIC DNA]</scope>
    <source>
        <strain evidence="3 4">CBS 119918</strain>
    </source>
</reference>
<dbReference type="AlphaFoldDB" id="A0A072PWY5"/>
<accession>A0A072PWY5</accession>
<dbReference type="EMBL" id="AMGV01000001">
    <property type="protein sequence ID" value="KEF63873.1"/>
    <property type="molecule type" value="Genomic_DNA"/>
</dbReference>
<keyword evidence="4" id="KW-1185">Reference proteome</keyword>
<evidence type="ECO:0000259" key="2">
    <source>
        <dbReference type="Pfam" id="PF25484"/>
    </source>
</evidence>
<feature type="domain" description="DUF7907" evidence="2">
    <location>
        <begin position="35"/>
        <end position="181"/>
    </location>
</feature>
<feature type="chain" id="PRO_5001681915" description="DUF7907 domain-containing protein" evidence="1">
    <location>
        <begin position="22"/>
        <end position="183"/>
    </location>
</feature>
<dbReference type="InterPro" id="IPR057229">
    <property type="entry name" value="DUF7907"/>
</dbReference>
<proteinExistence type="predicted"/>
<dbReference type="VEuPathDB" id="FungiDB:A1O9_01851"/>